<feature type="compositionally biased region" description="Pro residues" evidence="10">
    <location>
        <begin position="39"/>
        <end position="53"/>
    </location>
</feature>
<evidence type="ECO:0000256" key="9">
    <source>
        <dbReference type="ARBA" id="ARBA00023136"/>
    </source>
</evidence>
<dbReference type="GO" id="GO:0051072">
    <property type="term" value="P:4,6-pyruvylated galactose residue biosynthetic process"/>
    <property type="evidence" value="ECO:0007669"/>
    <property type="project" value="TreeGrafter"/>
</dbReference>
<evidence type="ECO:0000256" key="7">
    <source>
        <dbReference type="ARBA" id="ARBA00022989"/>
    </source>
</evidence>
<organism evidence="12 13">
    <name type="scientific">Sparassis crispa</name>
    <dbReference type="NCBI Taxonomy" id="139825"/>
    <lineage>
        <taxon>Eukaryota</taxon>
        <taxon>Fungi</taxon>
        <taxon>Dikarya</taxon>
        <taxon>Basidiomycota</taxon>
        <taxon>Agaricomycotina</taxon>
        <taxon>Agaricomycetes</taxon>
        <taxon>Polyporales</taxon>
        <taxon>Sparassidaceae</taxon>
        <taxon>Sparassis</taxon>
    </lineage>
</organism>
<dbReference type="GeneID" id="38774895"/>
<feature type="region of interest" description="Disordered" evidence="10">
    <location>
        <begin position="740"/>
        <end position="797"/>
    </location>
</feature>
<keyword evidence="6" id="KW-0735">Signal-anchor</keyword>
<feature type="compositionally biased region" description="Basic and acidic residues" evidence="10">
    <location>
        <begin position="22"/>
        <end position="37"/>
    </location>
</feature>
<evidence type="ECO:0000256" key="6">
    <source>
        <dbReference type="ARBA" id="ARBA00022968"/>
    </source>
</evidence>
<dbReference type="STRING" id="139825.A0A401G756"/>
<accession>A0A401G756</accession>
<sequence>MPFSLPVDHPQIRLSPVPPYADPHDQSDSELLLEDHYPATPPAPSDPNFPPSPDLSAHAADRLSDHSLLYPASYHGPYTRLPYSPYSSVSNTPVPSRPSSPLPPYVSPTLPYSSGVSSCSSESDSDPEPSYLSDVAPLRRRTRREERRRWSIIDAVRRHRRREAITGFRAFKRAIRLLVRHPYFPKTPVTILLTLTFLTLLAVSVTFLVIYILNPDKEPLPWRGYCTIPRGTSARPPDDLPPSASFPYAPAEDFTPLSFPPPDLDDLSPAGVFVGVFSVDNAVERRMLIRSTWASHPRSREGANDADAGLGTSRTVVRFILGQPCKEWERRIRLEMEMYNDMVILPVQENMNSGKSYAYFTWAASSAWVPPLYAAFPSYPPPVSYTNATTLAPVPADHDSLHVHRDYLTGQQRPWVRPDYVVKVDDDSFVMLAELEARLRVELHRRPGQPAAGDAHASPDPVAASLAAAISPSTNGSAPVYGDAGADPAADPLVFWGYLVKNRFMAGELYALSFSLARWVATDPQVRGLTRGAEDKQTAKWMRLHPRADEVRWASERCWIYDHPRAGTVYSHGFLFPSEVARVQRVVLDDIAYWRAASSRAAAAAAADPNTQQGPQILTSQLGAPSAYVPSPFGANGLPPSTWAYSSVSKFRARYAPPVPDLALAQSVEALVEGSEMSLLHEGGARTPLHAWKDREGRRTRYGGARVGGTVVVHFIKKNMWFLETADAMLLGEDVTEAELAAAPPPPPPPPPLLPASMSTGAGARTGKRRLSGEDAGGARERVMHMPAAAVRTHRGR</sequence>
<dbReference type="InParanoid" id="A0A401G756"/>
<evidence type="ECO:0000256" key="1">
    <source>
        <dbReference type="ARBA" id="ARBA00004323"/>
    </source>
</evidence>
<dbReference type="Proteomes" id="UP000287166">
    <property type="component" value="Unassembled WGS sequence"/>
</dbReference>
<dbReference type="EMBL" id="BFAD01000001">
    <property type="protein sequence ID" value="GBE77978.1"/>
    <property type="molecule type" value="Genomic_DNA"/>
</dbReference>
<feature type="compositionally biased region" description="Pro residues" evidence="10">
    <location>
        <begin position="743"/>
        <end position="754"/>
    </location>
</feature>
<keyword evidence="4 12" id="KW-0808">Transferase</keyword>
<feature type="compositionally biased region" description="Basic and acidic residues" evidence="10">
    <location>
        <begin position="771"/>
        <end position="784"/>
    </location>
</feature>
<keyword evidence="5 11" id="KW-0812">Transmembrane</keyword>
<dbReference type="RefSeq" id="XP_027608891.1">
    <property type="nucleotide sequence ID" value="XM_027753090.1"/>
</dbReference>
<keyword evidence="9 11" id="KW-0472">Membrane</keyword>
<keyword evidence="8" id="KW-0333">Golgi apparatus</keyword>
<dbReference type="PANTHER" id="PTHR11214">
    <property type="entry name" value="BETA-1,3-N-ACETYLGLUCOSAMINYLTRANSFERASE"/>
    <property type="match status" value="1"/>
</dbReference>
<comment type="subcellular location">
    <subcellularLocation>
        <location evidence="1">Golgi apparatus membrane</location>
        <topology evidence="1">Single-pass type II membrane protein</topology>
    </subcellularLocation>
</comment>
<evidence type="ECO:0000256" key="5">
    <source>
        <dbReference type="ARBA" id="ARBA00022692"/>
    </source>
</evidence>
<gene>
    <name evidence="12" type="ORF">SCP_0108600</name>
</gene>
<keyword evidence="7 11" id="KW-1133">Transmembrane helix</keyword>
<evidence type="ECO:0000256" key="2">
    <source>
        <dbReference type="ARBA" id="ARBA00008661"/>
    </source>
</evidence>
<dbReference type="OrthoDB" id="2139606at2759"/>
<comment type="similarity">
    <text evidence="2">Belongs to the glycosyltransferase 31 family.</text>
</comment>
<dbReference type="GO" id="GO:0016758">
    <property type="term" value="F:hexosyltransferase activity"/>
    <property type="evidence" value="ECO:0007669"/>
    <property type="project" value="InterPro"/>
</dbReference>
<evidence type="ECO:0000313" key="12">
    <source>
        <dbReference type="EMBL" id="GBE77978.1"/>
    </source>
</evidence>
<protein>
    <submittedName>
        <fullName evidence="12">Glycosyltransferase family 31 protein</fullName>
    </submittedName>
</protein>
<keyword evidence="13" id="KW-1185">Reference proteome</keyword>
<comment type="caution">
    <text evidence="12">The sequence shown here is derived from an EMBL/GenBank/DDBJ whole genome shotgun (WGS) entry which is preliminary data.</text>
</comment>
<dbReference type="PANTHER" id="PTHR11214:SF333">
    <property type="entry name" value="GLYCOSYLTRANSFERASE FAMILY 31 PROTEIN"/>
    <property type="match status" value="1"/>
</dbReference>
<dbReference type="InterPro" id="IPR002659">
    <property type="entry name" value="Glyco_trans_31"/>
</dbReference>
<name>A0A401G756_9APHY</name>
<dbReference type="AlphaFoldDB" id="A0A401G756"/>
<evidence type="ECO:0000256" key="10">
    <source>
        <dbReference type="SAM" id="MobiDB-lite"/>
    </source>
</evidence>
<evidence type="ECO:0000256" key="8">
    <source>
        <dbReference type="ARBA" id="ARBA00023034"/>
    </source>
</evidence>
<feature type="compositionally biased region" description="Low complexity" evidence="10">
    <location>
        <begin position="107"/>
        <end position="134"/>
    </location>
</feature>
<reference evidence="12 13" key="1">
    <citation type="journal article" date="2018" name="Sci. Rep.">
        <title>Genome sequence of the cauliflower mushroom Sparassis crispa (Hanabiratake) and its association with beneficial usage.</title>
        <authorList>
            <person name="Kiyama R."/>
            <person name="Furutani Y."/>
            <person name="Kawaguchi K."/>
            <person name="Nakanishi T."/>
        </authorList>
    </citation>
    <scope>NUCLEOTIDE SEQUENCE [LARGE SCALE GENOMIC DNA]</scope>
</reference>
<feature type="region of interest" description="Disordered" evidence="10">
    <location>
        <begin position="87"/>
        <end position="136"/>
    </location>
</feature>
<evidence type="ECO:0000256" key="4">
    <source>
        <dbReference type="ARBA" id="ARBA00022679"/>
    </source>
</evidence>
<feature type="transmembrane region" description="Helical" evidence="11">
    <location>
        <begin position="189"/>
        <end position="213"/>
    </location>
</feature>
<keyword evidence="3" id="KW-0328">Glycosyltransferase</keyword>
<evidence type="ECO:0000256" key="3">
    <source>
        <dbReference type="ARBA" id="ARBA00022676"/>
    </source>
</evidence>
<proteinExistence type="inferred from homology"/>
<dbReference type="GO" id="GO:0000139">
    <property type="term" value="C:Golgi membrane"/>
    <property type="evidence" value="ECO:0007669"/>
    <property type="project" value="UniProtKB-SubCell"/>
</dbReference>
<feature type="compositionally biased region" description="Pro residues" evidence="10">
    <location>
        <begin position="95"/>
        <end position="106"/>
    </location>
</feature>
<feature type="region of interest" description="Disordered" evidence="10">
    <location>
        <begin position="1"/>
        <end position="58"/>
    </location>
</feature>
<evidence type="ECO:0000313" key="13">
    <source>
        <dbReference type="Proteomes" id="UP000287166"/>
    </source>
</evidence>
<evidence type="ECO:0000256" key="11">
    <source>
        <dbReference type="SAM" id="Phobius"/>
    </source>
</evidence>